<protein>
    <submittedName>
        <fullName evidence="1">DUF779 domain-containing protein</fullName>
    </submittedName>
</protein>
<organism evidence="1 2">
    <name type="scientific">Amycolatopsis alkalitolerans</name>
    <dbReference type="NCBI Taxonomy" id="2547244"/>
    <lineage>
        <taxon>Bacteria</taxon>
        <taxon>Bacillati</taxon>
        <taxon>Actinomycetota</taxon>
        <taxon>Actinomycetes</taxon>
        <taxon>Pseudonocardiales</taxon>
        <taxon>Pseudonocardiaceae</taxon>
        <taxon>Amycolatopsis</taxon>
    </lineage>
</organism>
<evidence type="ECO:0000313" key="1">
    <source>
        <dbReference type="EMBL" id="TNC24146.1"/>
    </source>
</evidence>
<sequence length="114" mass="11732">MAQAVTATPAAREAVRRLRAARGGPVMFVQSAGCCAGSTPMCFDDGEFLIGPNDERLGEIEGCSFYIDAALHRAWGSGALVLDVAPGQPEGFSLGAGDGLRFVTLSDACPVNGN</sequence>
<dbReference type="AlphaFoldDB" id="A0A5C4LX64"/>
<dbReference type="EMBL" id="VDFW01000016">
    <property type="protein sequence ID" value="TNC24146.1"/>
    <property type="molecule type" value="Genomic_DNA"/>
</dbReference>
<dbReference type="Proteomes" id="UP000305546">
    <property type="component" value="Unassembled WGS sequence"/>
</dbReference>
<dbReference type="InterPro" id="IPR008497">
    <property type="entry name" value="DUF779"/>
</dbReference>
<evidence type="ECO:0000313" key="2">
    <source>
        <dbReference type="Proteomes" id="UP000305546"/>
    </source>
</evidence>
<accession>A0A5C4LX64</accession>
<proteinExistence type="predicted"/>
<reference evidence="1 2" key="1">
    <citation type="submission" date="2019-06" db="EMBL/GenBank/DDBJ databases">
        <title>Amycolatopsis alkalitolerans sp. nov., isolated from Gastrodia elata Blume.</title>
        <authorList>
            <person name="Narsing Rao M.P."/>
            <person name="Li W.J."/>
        </authorList>
    </citation>
    <scope>NUCLEOTIDE SEQUENCE [LARGE SCALE GENOMIC DNA]</scope>
    <source>
        <strain evidence="1 2">SYSUP0005</strain>
    </source>
</reference>
<name>A0A5C4LX64_9PSEU</name>
<dbReference type="OrthoDB" id="4243174at2"/>
<keyword evidence="2" id="KW-1185">Reference proteome</keyword>
<gene>
    <name evidence="1" type="ORF">FG385_19005</name>
</gene>
<dbReference type="Pfam" id="PF05610">
    <property type="entry name" value="DUF779"/>
    <property type="match status" value="1"/>
</dbReference>
<comment type="caution">
    <text evidence="1">The sequence shown here is derived from an EMBL/GenBank/DDBJ whole genome shotgun (WGS) entry which is preliminary data.</text>
</comment>